<evidence type="ECO:0000313" key="7">
    <source>
        <dbReference type="WBParaSite" id="DME_0000461901-mRNA-1"/>
    </source>
</evidence>
<dbReference type="WBParaSite" id="DME_0000461901-mRNA-1">
    <property type="protein sequence ID" value="DME_0000461901-mRNA-1"/>
    <property type="gene ID" value="DME_0000461901"/>
</dbReference>
<dbReference type="InterPro" id="IPR032675">
    <property type="entry name" value="LRR_dom_sf"/>
</dbReference>
<dbReference type="SMART" id="SM00364">
    <property type="entry name" value="LRR_BAC"/>
    <property type="match status" value="6"/>
</dbReference>
<name>A0A0N4UBM9_DRAME</name>
<keyword evidence="3" id="KW-0812">Transmembrane</keyword>
<dbReference type="Gene3D" id="3.80.10.10">
    <property type="entry name" value="Ribonuclease Inhibitor"/>
    <property type="match status" value="3"/>
</dbReference>
<dbReference type="InterPro" id="IPR003591">
    <property type="entry name" value="Leu-rich_rpt_typical-subtyp"/>
</dbReference>
<organism evidence="5 7">
    <name type="scientific">Dracunculus medinensis</name>
    <name type="common">Guinea worm</name>
    <dbReference type="NCBI Taxonomy" id="318479"/>
    <lineage>
        <taxon>Eukaryota</taxon>
        <taxon>Metazoa</taxon>
        <taxon>Ecdysozoa</taxon>
        <taxon>Nematoda</taxon>
        <taxon>Chromadorea</taxon>
        <taxon>Rhabditida</taxon>
        <taxon>Spirurina</taxon>
        <taxon>Dracunculoidea</taxon>
        <taxon>Dracunculidae</taxon>
        <taxon>Dracunculus</taxon>
    </lineage>
</organism>
<evidence type="ECO:0000313" key="6">
    <source>
        <dbReference type="Proteomes" id="UP000274756"/>
    </source>
</evidence>
<evidence type="ECO:0000313" key="4">
    <source>
        <dbReference type="EMBL" id="VDN58529.1"/>
    </source>
</evidence>
<dbReference type="Pfam" id="PF13855">
    <property type="entry name" value="LRR_8"/>
    <property type="match status" value="3"/>
</dbReference>
<proteinExistence type="predicted"/>
<gene>
    <name evidence="4" type="ORF">DME_LOCUS8502</name>
</gene>
<dbReference type="STRING" id="318479.A0A0N4UBM9"/>
<protein>
    <submittedName>
        <fullName evidence="7">LRRNT domain-containing protein</fullName>
    </submittedName>
</protein>
<keyword evidence="1" id="KW-0433">Leucine-rich repeat</keyword>
<dbReference type="OrthoDB" id="9229163at2759"/>
<reference evidence="7" key="1">
    <citation type="submission" date="2017-02" db="UniProtKB">
        <authorList>
            <consortium name="WormBaseParasite"/>
        </authorList>
    </citation>
    <scope>IDENTIFICATION</scope>
</reference>
<keyword evidence="2" id="KW-0677">Repeat</keyword>
<evidence type="ECO:0000256" key="2">
    <source>
        <dbReference type="ARBA" id="ARBA00022737"/>
    </source>
</evidence>
<keyword evidence="6" id="KW-1185">Reference proteome</keyword>
<dbReference type="EMBL" id="UYYG01001169">
    <property type="protein sequence ID" value="VDN58529.1"/>
    <property type="molecule type" value="Genomic_DNA"/>
</dbReference>
<sequence length="475" mass="54141">MRYSFNIFFIFHIHSIFINIFSIIFIILFICINHTKSLNEFDSLDETYNFAEITIFKSKCPPQCECEENFHRRSNRETNEISVNCHTGGLSQEDFAYIIKHISDKVTILDIEAPRTKPNQLLWDDNLNRLTRLRTLRLINCGIPAISRVLRLPKLEILDLRGNRIEHITISMFSGVPSIRTLNLAENLLSILPTGAFTYLRQMEALFLSYNNITELSANLFRGLETLKALHLDGNKIPSYQINNVISDISQLEQLELNYCGINSIRQVNLNKLISLRKLGLAGNSLKIIPTNDLRNLPWLSSLNLADNDIRGVAPYSFASTNITRLSLAHNKLGQSPFSLKIDSFAHMNLLELDLSYNGHEYFDSFVLGSAQLTIETLHLSGNGIRVFHEHLTSNMSSLKHLHLADNNISQIPANLPFEYSQLTFLNLSNNELTDLPQYSRYILPALRILDISSNRISSLSMNVLDSFINDLDQV</sequence>
<dbReference type="SMART" id="SM00369">
    <property type="entry name" value="LRR_TYP"/>
    <property type="match status" value="8"/>
</dbReference>
<evidence type="ECO:0000313" key="5">
    <source>
        <dbReference type="Proteomes" id="UP000038040"/>
    </source>
</evidence>
<dbReference type="PROSITE" id="PS51450">
    <property type="entry name" value="LRR"/>
    <property type="match status" value="3"/>
</dbReference>
<evidence type="ECO:0000256" key="3">
    <source>
        <dbReference type="SAM" id="Phobius"/>
    </source>
</evidence>
<evidence type="ECO:0000256" key="1">
    <source>
        <dbReference type="ARBA" id="ARBA00022614"/>
    </source>
</evidence>
<dbReference type="SUPFAM" id="SSF52058">
    <property type="entry name" value="L domain-like"/>
    <property type="match status" value="1"/>
</dbReference>
<keyword evidence="3" id="KW-0472">Membrane</keyword>
<accession>A0A0N4UBM9</accession>
<dbReference type="PANTHER" id="PTHR24366">
    <property type="entry name" value="IG(IMMUNOGLOBULIN) AND LRR(LEUCINE RICH REPEAT) DOMAINS"/>
    <property type="match status" value="1"/>
</dbReference>
<dbReference type="PRINTS" id="PR00019">
    <property type="entry name" value="LEURICHRPT"/>
</dbReference>
<reference evidence="4 6" key="2">
    <citation type="submission" date="2018-11" db="EMBL/GenBank/DDBJ databases">
        <authorList>
            <consortium name="Pathogen Informatics"/>
        </authorList>
    </citation>
    <scope>NUCLEOTIDE SEQUENCE [LARGE SCALE GENOMIC DNA]</scope>
</reference>
<keyword evidence="3" id="KW-1133">Transmembrane helix</keyword>
<dbReference type="PANTHER" id="PTHR24366:SF96">
    <property type="entry name" value="LEUCINE RICH REPEAT CONTAINING 53"/>
    <property type="match status" value="1"/>
</dbReference>
<dbReference type="Proteomes" id="UP000274756">
    <property type="component" value="Unassembled WGS sequence"/>
</dbReference>
<dbReference type="Proteomes" id="UP000038040">
    <property type="component" value="Unplaced"/>
</dbReference>
<feature type="transmembrane region" description="Helical" evidence="3">
    <location>
        <begin position="7"/>
        <end position="30"/>
    </location>
</feature>
<dbReference type="AlphaFoldDB" id="A0A0N4UBM9"/>
<dbReference type="InterPro" id="IPR001611">
    <property type="entry name" value="Leu-rich_rpt"/>
</dbReference>